<dbReference type="GO" id="GO:0008299">
    <property type="term" value="P:isoprenoid biosynthetic process"/>
    <property type="evidence" value="ECO:0007669"/>
    <property type="project" value="InterPro"/>
</dbReference>
<dbReference type="SFLD" id="SFLDG01017">
    <property type="entry name" value="Polyprenyl_Transferase_Like"/>
    <property type="match status" value="1"/>
</dbReference>
<dbReference type="PANTHER" id="PTHR12001:SF85">
    <property type="entry name" value="SHORT CHAIN ISOPRENYL DIPHOSPHATE SYNTHASE"/>
    <property type="match status" value="1"/>
</dbReference>
<evidence type="ECO:0000256" key="3">
    <source>
        <dbReference type="ARBA" id="ARBA00022679"/>
    </source>
</evidence>
<comment type="similarity">
    <text evidence="2">Belongs to the FPP/GGPP synthase family.</text>
</comment>
<dbReference type="AlphaFoldDB" id="A0AA45R3Z1"/>
<evidence type="ECO:0000256" key="1">
    <source>
        <dbReference type="ARBA" id="ARBA00001946"/>
    </source>
</evidence>
<feature type="region of interest" description="Disordered" evidence="6">
    <location>
        <begin position="1"/>
        <end position="39"/>
    </location>
</feature>
<dbReference type="InterPro" id="IPR008949">
    <property type="entry name" value="Isoprenoid_synthase_dom_sf"/>
</dbReference>
<keyword evidence="3" id="KW-0808">Transferase</keyword>
<name>A0AA45R3Z1_9PSEU</name>
<dbReference type="CDD" id="cd00685">
    <property type="entry name" value="Trans_IPPS_HT"/>
    <property type="match status" value="1"/>
</dbReference>
<proteinExistence type="inferred from homology"/>
<dbReference type="PROSITE" id="PS00723">
    <property type="entry name" value="POLYPRENYL_SYNTHASE_1"/>
    <property type="match status" value="1"/>
</dbReference>
<evidence type="ECO:0000256" key="6">
    <source>
        <dbReference type="SAM" id="MobiDB-lite"/>
    </source>
</evidence>
<gene>
    <name evidence="7" type="ORF">KCV87_33860</name>
</gene>
<evidence type="ECO:0000256" key="4">
    <source>
        <dbReference type="ARBA" id="ARBA00022723"/>
    </source>
</evidence>
<evidence type="ECO:0000313" key="8">
    <source>
        <dbReference type="Proteomes" id="UP000677152"/>
    </source>
</evidence>
<dbReference type="Gene3D" id="1.10.600.10">
    <property type="entry name" value="Farnesyl Diphosphate Synthase"/>
    <property type="match status" value="1"/>
</dbReference>
<dbReference type="Proteomes" id="UP000677152">
    <property type="component" value="Chromosome"/>
</dbReference>
<evidence type="ECO:0000256" key="5">
    <source>
        <dbReference type="ARBA" id="ARBA00022842"/>
    </source>
</evidence>
<evidence type="ECO:0000256" key="2">
    <source>
        <dbReference type="ARBA" id="ARBA00006706"/>
    </source>
</evidence>
<reference evidence="7" key="1">
    <citation type="submission" date="2021-04" db="EMBL/GenBank/DDBJ databases">
        <title>Genomic sequence of Actinosynnema pretiosum subsp. pretiosum ATCC 31280 (C-14919).</title>
        <authorList>
            <person name="Bai L."/>
            <person name="Wang X."/>
            <person name="Xiao Y."/>
        </authorList>
    </citation>
    <scope>NUCLEOTIDE SEQUENCE</scope>
    <source>
        <strain evidence="7">ATCC 31280</strain>
    </source>
</reference>
<dbReference type="InterPro" id="IPR000092">
    <property type="entry name" value="Polyprenyl_synt"/>
</dbReference>
<sequence>MNGDLSVPNIVHPLSRDGRPAPSPSGIQEGSEQPPPLDRAIADRFGVPEAEVVVGPGTGVLLRRLLDGLLGDGGEVVLVGDRDGDDPTPDGIARLLAALAPDGLLVVDASRWTGEEPGDRDRSGEHPTARALALRRLDPRVVVVGPLTPRVEFLVGGAGVVARLRAEVPAGRIGPDERDGALAALGNGGEGVSAAVEGNDVVIALGSEQTEDDHGAPRSGAAVLDRPEEALSPAAVAVVARLREALRAQWPETGDPVLDISRYALLTPGKMLRPLLLASAAGAVGGDVERVVPAALAVEYLHVGSLVHDDVIDDDEVRRGQPSVQHRFGVPEAIVVGDALIFKTFSAVAACVELGVTAEAALGAARAIADAGVDVCRGQALEGALAADPTHPLGDYVTVMALKTGALFRGACRAGALLGGGGPEAVEAVTSYAEHLGLAFQVHDDLLPYLSDSAVTGKSELSDLRNLRPTYPVLLAHERGTAGQRARIARVLSGELPAEEAYPALRELLVDTGALAVATEHAEAEVALAKSCLSGLPGNEHTATLAGVADKSVARRR</sequence>
<protein>
    <submittedName>
        <fullName evidence="7">Polyprenyl synthetase family protein</fullName>
    </submittedName>
</protein>
<keyword evidence="5" id="KW-0460">Magnesium</keyword>
<dbReference type="PANTHER" id="PTHR12001">
    <property type="entry name" value="GERANYLGERANYL PYROPHOSPHATE SYNTHASE"/>
    <property type="match status" value="1"/>
</dbReference>
<dbReference type="GO" id="GO:0046872">
    <property type="term" value="F:metal ion binding"/>
    <property type="evidence" value="ECO:0007669"/>
    <property type="project" value="UniProtKB-KW"/>
</dbReference>
<evidence type="ECO:0000313" key="7">
    <source>
        <dbReference type="EMBL" id="QUF04249.1"/>
    </source>
</evidence>
<dbReference type="GO" id="GO:0004659">
    <property type="term" value="F:prenyltransferase activity"/>
    <property type="evidence" value="ECO:0007669"/>
    <property type="project" value="InterPro"/>
</dbReference>
<keyword evidence="4" id="KW-0479">Metal-binding</keyword>
<dbReference type="InterPro" id="IPR033749">
    <property type="entry name" value="Polyprenyl_synt_CS"/>
</dbReference>
<dbReference type="SFLD" id="SFLDS00005">
    <property type="entry name" value="Isoprenoid_Synthase_Type_I"/>
    <property type="match status" value="1"/>
</dbReference>
<dbReference type="SUPFAM" id="SSF48576">
    <property type="entry name" value="Terpenoid synthases"/>
    <property type="match status" value="1"/>
</dbReference>
<comment type="cofactor">
    <cofactor evidence="1">
        <name>Mg(2+)</name>
        <dbReference type="ChEBI" id="CHEBI:18420"/>
    </cofactor>
</comment>
<organism evidence="7 8">
    <name type="scientific">Actinosynnema pretiosum subsp. pretiosum</name>
    <dbReference type="NCBI Taxonomy" id="103721"/>
    <lineage>
        <taxon>Bacteria</taxon>
        <taxon>Bacillati</taxon>
        <taxon>Actinomycetota</taxon>
        <taxon>Actinomycetes</taxon>
        <taxon>Pseudonocardiales</taxon>
        <taxon>Pseudonocardiaceae</taxon>
        <taxon>Actinosynnema</taxon>
    </lineage>
</organism>
<dbReference type="Pfam" id="PF00348">
    <property type="entry name" value="polyprenyl_synt"/>
    <property type="match status" value="1"/>
</dbReference>
<dbReference type="EMBL" id="CP073249">
    <property type="protein sequence ID" value="QUF04249.1"/>
    <property type="molecule type" value="Genomic_DNA"/>
</dbReference>
<accession>A0AA45R3Z1</accession>